<dbReference type="InterPro" id="IPR012864">
    <property type="entry name" value="PCO/ADO"/>
</dbReference>
<dbReference type="EMBL" id="AMZH03020200">
    <property type="protein sequence ID" value="RRT39423.1"/>
    <property type="molecule type" value="Genomic_DNA"/>
</dbReference>
<accession>A0A426XJ03</accession>
<evidence type="ECO:0000313" key="8">
    <source>
        <dbReference type="EMBL" id="RRT39423.1"/>
    </source>
</evidence>
<dbReference type="Pfam" id="PF07847">
    <property type="entry name" value="PCO_ADO"/>
    <property type="match status" value="1"/>
</dbReference>
<protein>
    <recommendedName>
        <fullName evidence="3">cysteine dioxygenase</fullName>
        <ecNumber evidence="3">1.13.11.20</ecNumber>
    </recommendedName>
</protein>
<dbReference type="InterPro" id="IPR011051">
    <property type="entry name" value="RmlC_Cupin_sf"/>
</dbReference>
<dbReference type="GO" id="GO:0046872">
    <property type="term" value="F:metal ion binding"/>
    <property type="evidence" value="ECO:0007669"/>
    <property type="project" value="UniProtKB-KW"/>
</dbReference>
<evidence type="ECO:0000256" key="5">
    <source>
        <dbReference type="ARBA" id="ARBA00023002"/>
    </source>
</evidence>
<evidence type="ECO:0000256" key="3">
    <source>
        <dbReference type="ARBA" id="ARBA00013133"/>
    </source>
</evidence>
<evidence type="ECO:0000256" key="6">
    <source>
        <dbReference type="ARBA" id="ARBA00023004"/>
    </source>
</evidence>
<organism evidence="8 9">
    <name type="scientific">Ensete ventricosum</name>
    <name type="common">Abyssinian banana</name>
    <name type="synonym">Musa ensete</name>
    <dbReference type="NCBI Taxonomy" id="4639"/>
    <lineage>
        <taxon>Eukaryota</taxon>
        <taxon>Viridiplantae</taxon>
        <taxon>Streptophyta</taxon>
        <taxon>Embryophyta</taxon>
        <taxon>Tracheophyta</taxon>
        <taxon>Spermatophyta</taxon>
        <taxon>Magnoliopsida</taxon>
        <taxon>Liliopsida</taxon>
        <taxon>Zingiberales</taxon>
        <taxon>Musaceae</taxon>
        <taxon>Ensete</taxon>
    </lineage>
</organism>
<evidence type="ECO:0000256" key="2">
    <source>
        <dbReference type="ARBA" id="ARBA00006622"/>
    </source>
</evidence>
<comment type="similarity">
    <text evidence="2">Belongs to the cysteine dioxygenase family.</text>
</comment>
<evidence type="ECO:0000313" key="9">
    <source>
        <dbReference type="Proteomes" id="UP000287651"/>
    </source>
</evidence>
<dbReference type="EC" id="1.13.11.20" evidence="3"/>
<keyword evidence="4" id="KW-0479">Metal-binding</keyword>
<sequence length="142" mass="15634">MPSAVQRLLDACREVFADGDAGIVPSLEDVDRIMSIFIHGIDASDVGLTPDVSYFHPGERRILVPRKVIYILDGSTVQIVIFCLPPSGVIPLHDHPGMTGYSASFSSAQCTSNPMTGPMHLRTWPIWSTLCNLDHLDCAWRK</sequence>
<evidence type="ECO:0000256" key="1">
    <source>
        <dbReference type="ARBA" id="ARBA00001954"/>
    </source>
</evidence>
<evidence type="ECO:0000256" key="4">
    <source>
        <dbReference type="ARBA" id="ARBA00022723"/>
    </source>
</evidence>
<dbReference type="PANTHER" id="PTHR22966:SF67">
    <property type="entry name" value="CYSTEINE DIOXYGENASE"/>
    <property type="match status" value="1"/>
</dbReference>
<comment type="caution">
    <text evidence="8">The sequence shown here is derived from an EMBL/GenBank/DDBJ whole genome shotgun (WGS) entry which is preliminary data.</text>
</comment>
<dbReference type="Proteomes" id="UP000287651">
    <property type="component" value="Unassembled WGS sequence"/>
</dbReference>
<comment type="cofactor">
    <cofactor evidence="1">
        <name>Fe(2+)</name>
        <dbReference type="ChEBI" id="CHEBI:29033"/>
    </cofactor>
</comment>
<reference evidence="8 9" key="1">
    <citation type="journal article" date="2014" name="Agronomy (Basel)">
        <title>A Draft Genome Sequence for Ensete ventricosum, the Drought-Tolerant Tree Against Hunger.</title>
        <authorList>
            <person name="Harrison J."/>
            <person name="Moore K.A."/>
            <person name="Paszkiewicz K."/>
            <person name="Jones T."/>
            <person name="Grant M."/>
            <person name="Ambacheew D."/>
            <person name="Muzemil S."/>
            <person name="Studholme D.J."/>
        </authorList>
    </citation>
    <scope>NUCLEOTIDE SEQUENCE [LARGE SCALE GENOMIC DNA]</scope>
</reference>
<name>A0A426XJ03_ENSVE</name>
<keyword evidence="6" id="KW-0408">Iron</keyword>
<evidence type="ECO:0000256" key="7">
    <source>
        <dbReference type="ARBA" id="ARBA00024284"/>
    </source>
</evidence>
<dbReference type="GO" id="GO:0070483">
    <property type="term" value="P:detection of hypoxia"/>
    <property type="evidence" value="ECO:0007669"/>
    <property type="project" value="UniProtKB-ARBA"/>
</dbReference>
<dbReference type="SUPFAM" id="SSF51182">
    <property type="entry name" value="RmlC-like cupins"/>
    <property type="match status" value="1"/>
</dbReference>
<dbReference type="PANTHER" id="PTHR22966">
    <property type="entry name" value="2-AMINOETHANETHIOL DIOXYGENASE"/>
    <property type="match status" value="1"/>
</dbReference>
<comment type="catalytic activity">
    <reaction evidence="7">
        <text>L-cysteine + O2 = 3-sulfino-L-alanine + H(+)</text>
        <dbReference type="Rhea" id="RHEA:20441"/>
        <dbReference type="ChEBI" id="CHEBI:15378"/>
        <dbReference type="ChEBI" id="CHEBI:15379"/>
        <dbReference type="ChEBI" id="CHEBI:35235"/>
        <dbReference type="ChEBI" id="CHEBI:61085"/>
        <dbReference type="EC" id="1.13.11.20"/>
    </reaction>
    <physiologicalReaction direction="left-to-right" evidence="7">
        <dbReference type="Rhea" id="RHEA:20442"/>
    </physiologicalReaction>
</comment>
<dbReference type="AlphaFoldDB" id="A0A426XJ03"/>
<gene>
    <name evidence="8" type="ORF">B296_00059161</name>
</gene>
<dbReference type="GO" id="GO:0017172">
    <property type="term" value="F:cysteine dioxygenase activity"/>
    <property type="evidence" value="ECO:0007669"/>
    <property type="project" value="UniProtKB-EC"/>
</dbReference>
<proteinExistence type="inferred from homology"/>
<keyword evidence="5" id="KW-0560">Oxidoreductase</keyword>